<dbReference type="InterPro" id="IPR016197">
    <property type="entry name" value="Chromo-like_dom_sf"/>
</dbReference>
<evidence type="ECO:0000256" key="2">
    <source>
        <dbReference type="SAM" id="MobiDB-lite"/>
    </source>
</evidence>
<evidence type="ECO:0000313" key="4">
    <source>
        <dbReference type="EMBL" id="KAK1787471.1"/>
    </source>
</evidence>
<sequence length="193" mass="21310">MKLCLPSKKLSPSVPSRCFNRSIPYPTSYSFPRYSMNPTFHVSLLKPVHYSPVSAATTPINPPAPVEIDKEPAHAVHALLDSRRRNGTLQYLVDWEGYGPEEQSWVPRADVLDPSLVADFHAAHPNFPGAQGYGRPRAPRSQASSATHQVGATVMKPRNNPQPRTATATRTPPPSDSPEFPHYLPLYKLLLPA</sequence>
<name>A0AAD9DMT2_9TELE</name>
<dbReference type="InterPro" id="IPR023780">
    <property type="entry name" value="Chromo_domain"/>
</dbReference>
<organism evidence="4 5">
    <name type="scientific">Electrophorus voltai</name>
    <dbReference type="NCBI Taxonomy" id="2609070"/>
    <lineage>
        <taxon>Eukaryota</taxon>
        <taxon>Metazoa</taxon>
        <taxon>Chordata</taxon>
        <taxon>Craniata</taxon>
        <taxon>Vertebrata</taxon>
        <taxon>Euteleostomi</taxon>
        <taxon>Actinopterygii</taxon>
        <taxon>Neopterygii</taxon>
        <taxon>Teleostei</taxon>
        <taxon>Ostariophysi</taxon>
        <taxon>Gymnotiformes</taxon>
        <taxon>Gymnotoidei</taxon>
        <taxon>Gymnotidae</taxon>
        <taxon>Electrophorus</taxon>
    </lineage>
</organism>
<feature type="compositionally biased region" description="Polar residues" evidence="2">
    <location>
        <begin position="141"/>
        <end position="150"/>
    </location>
</feature>
<dbReference type="EMBL" id="JAROKS010000023">
    <property type="protein sequence ID" value="KAK1787471.1"/>
    <property type="molecule type" value="Genomic_DNA"/>
</dbReference>
<keyword evidence="5" id="KW-1185">Reference proteome</keyword>
<dbReference type="AlphaFoldDB" id="A0AAD9DMT2"/>
<proteinExistence type="predicted"/>
<dbReference type="SUPFAM" id="SSF54160">
    <property type="entry name" value="Chromo domain-like"/>
    <property type="match status" value="1"/>
</dbReference>
<dbReference type="Proteomes" id="UP001239994">
    <property type="component" value="Unassembled WGS sequence"/>
</dbReference>
<dbReference type="Gene3D" id="2.40.50.40">
    <property type="match status" value="1"/>
</dbReference>
<protein>
    <recommendedName>
        <fullName evidence="3">Chromo domain-containing protein</fullName>
    </recommendedName>
</protein>
<dbReference type="PROSITE" id="PS50013">
    <property type="entry name" value="CHROMO_2"/>
    <property type="match status" value="1"/>
</dbReference>
<comment type="caution">
    <text evidence="4">The sequence shown here is derived from an EMBL/GenBank/DDBJ whole genome shotgun (WGS) entry which is preliminary data.</text>
</comment>
<evidence type="ECO:0000259" key="3">
    <source>
        <dbReference type="PROSITE" id="PS50013"/>
    </source>
</evidence>
<dbReference type="InterPro" id="IPR000953">
    <property type="entry name" value="Chromo/chromo_shadow_dom"/>
</dbReference>
<evidence type="ECO:0000256" key="1">
    <source>
        <dbReference type="ARBA" id="ARBA00004123"/>
    </source>
</evidence>
<accession>A0AAD9DMT2</accession>
<reference evidence="4" key="1">
    <citation type="submission" date="2023-03" db="EMBL/GenBank/DDBJ databases">
        <title>Electrophorus voltai genome.</title>
        <authorList>
            <person name="Bian C."/>
        </authorList>
    </citation>
    <scope>NUCLEOTIDE SEQUENCE</scope>
    <source>
        <strain evidence="4">CB-2022</strain>
        <tissue evidence="4">Muscle</tissue>
    </source>
</reference>
<feature type="domain" description="Chromo" evidence="3">
    <location>
        <begin position="74"/>
        <end position="132"/>
    </location>
</feature>
<evidence type="ECO:0000313" key="5">
    <source>
        <dbReference type="Proteomes" id="UP001239994"/>
    </source>
</evidence>
<dbReference type="Pfam" id="PF00385">
    <property type="entry name" value="Chromo"/>
    <property type="match status" value="1"/>
</dbReference>
<gene>
    <name evidence="4" type="ORF">P4O66_002946</name>
</gene>
<feature type="region of interest" description="Disordered" evidence="2">
    <location>
        <begin position="127"/>
        <end position="182"/>
    </location>
</feature>
<dbReference type="SMART" id="SM00298">
    <property type="entry name" value="CHROMO"/>
    <property type="match status" value="1"/>
</dbReference>
<dbReference type="GO" id="GO:0005634">
    <property type="term" value="C:nucleus"/>
    <property type="evidence" value="ECO:0007669"/>
    <property type="project" value="UniProtKB-SubCell"/>
</dbReference>
<comment type="subcellular location">
    <subcellularLocation>
        <location evidence="1">Nucleus</location>
    </subcellularLocation>
</comment>